<dbReference type="eggNOG" id="ENOG502Z7I2">
    <property type="taxonomic scope" value="Bacteria"/>
</dbReference>
<dbReference type="PROSITE" id="PS51257">
    <property type="entry name" value="PROKAR_LIPOPROTEIN"/>
    <property type="match status" value="1"/>
</dbReference>
<keyword evidence="1" id="KW-0732">Signal</keyword>
<reference evidence="2 3" key="1">
    <citation type="submission" date="2009-10" db="EMBL/GenBank/DDBJ databases">
        <title>Complete sequence of Halothiobacillus neapolitanus c2.</title>
        <authorList>
            <consortium name="US DOE Joint Genome Institute"/>
            <person name="Lucas S."/>
            <person name="Copeland A."/>
            <person name="Lapidus A."/>
            <person name="Glavina del Rio T."/>
            <person name="Tice H."/>
            <person name="Bruce D."/>
            <person name="Goodwin L."/>
            <person name="Pitluck S."/>
            <person name="Davenport K."/>
            <person name="Brettin T."/>
            <person name="Detter J.C."/>
            <person name="Han C."/>
            <person name="Tapia R."/>
            <person name="Larimer F."/>
            <person name="Land M."/>
            <person name="Hauser L."/>
            <person name="Kyrpides N."/>
            <person name="Mikhailova N."/>
            <person name="Kerfeld C."/>
            <person name="Cannon G."/>
            <person name="Heinhort S."/>
        </authorList>
    </citation>
    <scope>NUCLEOTIDE SEQUENCE [LARGE SCALE GENOMIC DNA]</scope>
    <source>
        <strain evidence="3">ATCC 23641 / c2</strain>
    </source>
</reference>
<dbReference type="HOGENOM" id="CLU_105095_0_0_6"/>
<evidence type="ECO:0008006" key="4">
    <source>
        <dbReference type="Google" id="ProtNLM"/>
    </source>
</evidence>
<organism evidence="2 3">
    <name type="scientific">Halothiobacillus neapolitanus (strain ATCC 23641 / DSM 15147 / CIP 104769 / NCIMB 8539 / c2)</name>
    <name type="common">Thiobacillus neapolitanus</name>
    <dbReference type="NCBI Taxonomy" id="555778"/>
    <lineage>
        <taxon>Bacteria</taxon>
        <taxon>Pseudomonadati</taxon>
        <taxon>Pseudomonadota</taxon>
        <taxon>Gammaproteobacteria</taxon>
        <taxon>Chromatiales</taxon>
        <taxon>Halothiobacillaceae</taxon>
        <taxon>Halothiobacillus</taxon>
    </lineage>
</organism>
<dbReference type="OrthoDB" id="7057085at2"/>
<dbReference type="RefSeq" id="WP_012824676.1">
    <property type="nucleotide sequence ID" value="NC_013422.1"/>
</dbReference>
<dbReference type="EMBL" id="CP001801">
    <property type="protein sequence ID" value="ACX96643.1"/>
    <property type="molecule type" value="Genomic_DNA"/>
</dbReference>
<proteinExistence type="predicted"/>
<feature type="chain" id="PRO_5003009704" description="Lipoprotein" evidence="1">
    <location>
        <begin position="28"/>
        <end position="237"/>
    </location>
</feature>
<protein>
    <recommendedName>
        <fullName evidence="4">Lipoprotein</fullName>
    </recommendedName>
</protein>
<accession>D0L1S0</accession>
<evidence type="ECO:0000256" key="1">
    <source>
        <dbReference type="SAM" id="SignalP"/>
    </source>
</evidence>
<evidence type="ECO:0000313" key="2">
    <source>
        <dbReference type="EMBL" id="ACX96643.1"/>
    </source>
</evidence>
<dbReference type="Proteomes" id="UP000009102">
    <property type="component" value="Chromosome"/>
</dbReference>
<sequence length="237" mass="26343">MFRSPISRIFPIFQRLIVALLLGTAIAACTAKAPDHPFLPWDIKVFPDGTSAVFGVHLGKDSLLEFKRVYDQKADLAIFVDPDKRASLEAYFGTMNVGALTASVAIVAKTDPKELNEWIANNHAKPDPTPSGAWKYPMTDEHIRKAQYFPIESITYRPAAKYTTDLIDRHFGKPEEIRNTKGSTQYWLYPKKGLLIVVNSDGKDLFQYISPKDFGVLASTIASDAPPNTKAEQPASK</sequence>
<keyword evidence="3" id="KW-1185">Reference proteome</keyword>
<gene>
    <name evidence="2" type="ordered locus">Hneap_1820</name>
</gene>
<name>D0L1S0_HALNC</name>
<dbReference type="KEGG" id="hna:Hneap_1820"/>
<dbReference type="AlphaFoldDB" id="D0L1S0"/>
<evidence type="ECO:0000313" key="3">
    <source>
        <dbReference type="Proteomes" id="UP000009102"/>
    </source>
</evidence>
<dbReference type="STRING" id="555778.Hneap_1820"/>
<feature type="signal peptide" evidence="1">
    <location>
        <begin position="1"/>
        <end position="27"/>
    </location>
</feature>